<dbReference type="InParanoid" id="M1DKA7"/>
<dbReference type="AlphaFoldDB" id="M1DKA7"/>
<name>M1DKA7_SOLTU</name>
<reference evidence="3" key="1">
    <citation type="journal article" date="2011" name="Nature">
        <title>Genome sequence and analysis of the tuber crop potato.</title>
        <authorList>
            <consortium name="The Potato Genome Sequencing Consortium"/>
        </authorList>
    </citation>
    <scope>NUCLEOTIDE SEQUENCE [LARGE SCALE GENOMIC DNA]</scope>
    <source>
        <strain evidence="3">cv. DM1-3 516 R44</strain>
    </source>
</reference>
<dbReference type="EnsemblPlants" id="PGSC0003DMT400090395">
    <property type="protein sequence ID" value="PGSC0003DMT400090395"/>
    <property type="gene ID" value="PGSC0003DMG400039966"/>
</dbReference>
<evidence type="ECO:0000256" key="1">
    <source>
        <dbReference type="ARBA" id="ARBA00022801"/>
    </source>
</evidence>
<dbReference type="Gramene" id="PGSC0003DMT400090395">
    <property type="protein sequence ID" value="PGSC0003DMT400090395"/>
    <property type="gene ID" value="PGSC0003DMG400039966"/>
</dbReference>
<dbReference type="InterPro" id="IPR010043">
    <property type="entry name" value="UTase/UR"/>
</dbReference>
<dbReference type="PaxDb" id="4113-PGSC0003DMT400090395"/>
<dbReference type="PANTHER" id="PTHR47320">
    <property type="entry name" value="BIFUNCTIONAL URIDYLYLTRANSFERASE/URIDYLYL-REMOVING ENZYME"/>
    <property type="match status" value="1"/>
</dbReference>
<dbReference type="eggNOG" id="KOG0192">
    <property type="taxonomic scope" value="Eukaryota"/>
</dbReference>
<dbReference type="PANTHER" id="PTHR47320:SF1">
    <property type="entry name" value="BIFUNCTIONAL URIDYLYLTRANSFERASE_URIDYLYL-REMOVING ENZYME"/>
    <property type="match status" value="1"/>
</dbReference>
<proteinExistence type="predicted"/>
<sequence>LHDISIKVNARLFQLTSLLLEIGLNIHEDHALSTKDGYSLDVFVVDGWDNEETDRLRSVLLKEISNMDGYKGSFHYQEVAIKVLKSECLNEDVQRDFAEEIYIFR</sequence>
<protein>
    <submittedName>
        <fullName evidence="2">Protein kinase</fullName>
    </submittedName>
</protein>
<dbReference type="GO" id="GO:0008773">
    <property type="term" value="F:[protein-PII] uridylyltransferase activity"/>
    <property type="evidence" value="ECO:0007669"/>
    <property type="project" value="InterPro"/>
</dbReference>
<keyword evidence="1" id="KW-0378">Hydrolase</keyword>
<accession>M1DKA7</accession>
<evidence type="ECO:0000313" key="3">
    <source>
        <dbReference type="Proteomes" id="UP000011115"/>
    </source>
</evidence>
<evidence type="ECO:0000313" key="2">
    <source>
        <dbReference type="EnsemblPlants" id="PGSC0003DMT400090395"/>
    </source>
</evidence>
<dbReference type="Gene3D" id="3.30.200.20">
    <property type="entry name" value="Phosphorylase Kinase, domain 1"/>
    <property type="match status" value="1"/>
</dbReference>
<dbReference type="HOGENOM" id="CLU_2243523_0_0_1"/>
<dbReference type="GO" id="GO:0016787">
    <property type="term" value="F:hydrolase activity"/>
    <property type="evidence" value="ECO:0007669"/>
    <property type="project" value="UniProtKB-KW"/>
</dbReference>
<dbReference type="Proteomes" id="UP000011115">
    <property type="component" value="Unassembled WGS sequence"/>
</dbReference>
<reference evidence="2" key="2">
    <citation type="submission" date="2015-06" db="UniProtKB">
        <authorList>
            <consortium name="EnsemblPlants"/>
        </authorList>
    </citation>
    <scope>IDENTIFICATION</scope>
    <source>
        <strain evidence="2">DM1-3 516 R44</strain>
    </source>
</reference>
<organism evidence="2 3">
    <name type="scientific">Solanum tuberosum</name>
    <name type="common">Potato</name>
    <dbReference type="NCBI Taxonomy" id="4113"/>
    <lineage>
        <taxon>Eukaryota</taxon>
        <taxon>Viridiplantae</taxon>
        <taxon>Streptophyta</taxon>
        <taxon>Embryophyta</taxon>
        <taxon>Tracheophyta</taxon>
        <taxon>Spermatophyta</taxon>
        <taxon>Magnoliopsida</taxon>
        <taxon>eudicotyledons</taxon>
        <taxon>Gunneridae</taxon>
        <taxon>Pentapetalae</taxon>
        <taxon>asterids</taxon>
        <taxon>lamiids</taxon>
        <taxon>Solanales</taxon>
        <taxon>Solanaceae</taxon>
        <taxon>Solanoideae</taxon>
        <taxon>Solaneae</taxon>
        <taxon>Solanum</taxon>
    </lineage>
</organism>
<keyword evidence="3" id="KW-1185">Reference proteome</keyword>